<protein>
    <submittedName>
        <fullName evidence="2">Uncharacterized protein</fullName>
    </submittedName>
</protein>
<keyword evidence="1" id="KW-0812">Transmembrane</keyword>
<gene>
    <name evidence="2" type="ORF">SAMN05421747_102168</name>
</gene>
<keyword evidence="3" id="KW-1185">Reference proteome</keyword>
<proteinExistence type="predicted"/>
<organism evidence="2 3">
    <name type="scientific">Parapedobacter composti</name>
    <dbReference type="NCBI Taxonomy" id="623281"/>
    <lineage>
        <taxon>Bacteria</taxon>
        <taxon>Pseudomonadati</taxon>
        <taxon>Bacteroidota</taxon>
        <taxon>Sphingobacteriia</taxon>
        <taxon>Sphingobacteriales</taxon>
        <taxon>Sphingobacteriaceae</taxon>
        <taxon>Parapedobacter</taxon>
    </lineage>
</organism>
<feature type="transmembrane region" description="Helical" evidence="1">
    <location>
        <begin position="30"/>
        <end position="51"/>
    </location>
</feature>
<accession>A0A1I1F6Y7</accession>
<sequence length="73" mass="7923">MNAAGWAGTSSEPEVLVDFSRLFTDFLPTISRRIFGIALPLLCFFFGILWTRRGPAQSGPRETGGFGQKKGGS</sequence>
<name>A0A1I1F6Y7_9SPHI</name>
<evidence type="ECO:0000256" key="1">
    <source>
        <dbReference type="SAM" id="Phobius"/>
    </source>
</evidence>
<evidence type="ECO:0000313" key="3">
    <source>
        <dbReference type="Proteomes" id="UP000199577"/>
    </source>
</evidence>
<dbReference type="EMBL" id="FOLL01000002">
    <property type="protein sequence ID" value="SFB92913.1"/>
    <property type="molecule type" value="Genomic_DNA"/>
</dbReference>
<evidence type="ECO:0000313" key="2">
    <source>
        <dbReference type="EMBL" id="SFB92913.1"/>
    </source>
</evidence>
<reference evidence="2 3" key="1">
    <citation type="submission" date="2016-10" db="EMBL/GenBank/DDBJ databases">
        <authorList>
            <person name="de Groot N.N."/>
        </authorList>
    </citation>
    <scope>NUCLEOTIDE SEQUENCE [LARGE SCALE GENOMIC DNA]</scope>
    <source>
        <strain evidence="2 3">DSM 22900</strain>
    </source>
</reference>
<keyword evidence="1" id="KW-1133">Transmembrane helix</keyword>
<dbReference type="AlphaFoldDB" id="A0A1I1F6Y7"/>
<dbReference type="Proteomes" id="UP000199577">
    <property type="component" value="Unassembled WGS sequence"/>
</dbReference>
<keyword evidence="1" id="KW-0472">Membrane</keyword>